<keyword evidence="2" id="KW-1185">Reference proteome</keyword>
<sequence length="26" mass="3083">MQLLFASFFTLAPDSKRLARKNRNEK</sequence>
<accession>A0A857F5B6</accession>
<name>A0A857F5B6_9GAMM</name>
<dbReference type="AlphaFoldDB" id="A0A857F5B6"/>
<dbReference type="KEGG" id="yca:F0T03_10030"/>
<evidence type="ECO:0000313" key="1">
    <source>
        <dbReference type="EMBL" id="QHB34710.1"/>
    </source>
</evidence>
<evidence type="ECO:0000313" key="2">
    <source>
        <dbReference type="Proteomes" id="UP000464402"/>
    </source>
</evidence>
<organism evidence="1 2">
    <name type="scientific">Yersinia canariae</name>
    <dbReference type="NCBI Taxonomy" id="2607663"/>
    <lineage>
        <taxon>Bacteria</taxon>
        <taxon>Pseudomonadati</taxon>
        <taxon>Pseudomonadota</taxon>
        <taxon>Gammaproteobacteria</taxon>
        <taxon>Enterobacterales</taxon>
        <taxon>Yersiniaceae</taxon>
        <taxon>Yersinia</taxon>
    </lineage>
</organism>
<proteinExistence type="predicted"/>
<dbReference type="Proteomes" id="UP000464402">
    <property type="component" value="Chromosome"/>
</dbReference>
<dbReference type="EMBL" id="CP043727">
    <property type="protein sequence ID" value="QHB34710.1"/>
    <property type="molecule type" value="Genomic_DNA"/>
</dbReference>
<protein>
    <submittedName>
        <fullName evidence="1">PheST operon leader peptide PheM</fullName>
    </submittedName>
</protein>
<gene>
    <name evidence="1" type="primary">pheM</name>
    <name evidence="1" type="ORF">F0T03_10030</name>
</gene>
<reference evidence="2" key="1">
    <citation type="submission" date="2019-09" db="EMBL/GenBank/DDBJ databases">
        <title>Yersinia canariae sp. nov., isolated from a human yersiniosis case.</title>
        <authorList>
            <person name="Nguyen S.V."/>
            <person name="Greig D."/>
            <person name="Hurley D."/>
            <person name="Cao Y."/>
            <person name="McCabe E."/>
            <person name="Mitchell M."/>
            <person name="Jenkins C."/>
            <person name="Fanning S."/>
        </authorList>
    </citation>
    <scope>NUCLEOTIDE SEQUENCE [LARGE SCALE GENOMIC DNA]</scope>
    <source>
        <strain evidence="2">NCTC 14382</strain>
    </source>
</reference>